<dbReference type="Gene3D" id="3.40.50.1220">
    <property type="entry name" value="TPP-binding domain"/>
    <property type="match status" value="1"/>
</dbReference>
<proteinExistence type="inferred from homology"/>
<accession>A0A1Z5SP36</accession>
<comment type="caution">
    <text evidence="7">The sequence shown here is derived from an EMBL/GenBank/DDBJ whole genome shotgun (WGS) entry which is preliminary data.</text>
</comment>
<feature type="region of interest" description="Disordered" evidence="5">
    <location>
        <begin position="148"/>
        <end position="220"/>
    </location>
</feature>
<dbReference type="Proteomes" id="UP000194280">
    <property type="component" value="Unassembled WGS sequence"/>
</dbReference>
<evidence type="ECO:0000256" key="5">
    <source>
        <dbReference type="SAM" id="MobiDB-lite"/>
    </source>
</evidence>
<keyword evidence="3" id="KW-0520">NAD</keyword>
<dbReference type="STRING" id="1157616.A0A1Z5SP36"/>
<dbReference type="InterPro" id="IPR050134">
    <property type="entry name" value="NAD-dep_sirtuin_deacylases"/>
</dbReference>
<reference evidence="7 8" key="1">
    <citation type="submission" date="2017-01" db="EMBL/GenBank/DDBJ databases">
        <title>The recent genome duplication of the halophilic yeast Hortaea werneckii: insights from long-read sequencing.</title>
        <authorList>
            <person name="Sinha S."/>
            <person name="Flibotte S."/>
            <person name="Neira M."/>
            <person name="Lenassi M."/>
            <person name="Gostincar C."/>
            <person name="Stajich J.E."/>
            <person name="Nislow C.E."/>
        </authorList>
    </citation>
    <scope>NUCLEOTIDE SEQUENCE [LARGE SCALE GENOMIC DNA]</scope>
    <source>
        <strain evidence="7 8">EXF-2000</strain>
    </source>
</reference>
<name>A0A1Z5SP36_HORWE</name>
<dbReference type="GO" id="GO:0070403">
    <property type="term" value="F:NAD+ binding"/>
    <property type="evidence" value="ECO:0007669"/>
    <property type="project" value="InterPro"/>
</dbReference>
<dbReference type="PROSITE" id="PS50305">
    <property type="entry name" value="SIRTUIN"/>
    <property type="match status" value="1"/>
</dbReference>
<evidence type="ECO:0000313" key="8">
    <source>
        <dbReference type="Proteomes" id="UP000194280"/>
    </source>
</evidence>
<dbReference type="VEuPathDB" id="FungiDB:BTJ68_14724"/>
<dbReference type="EMBL" id="MUNK01000367">
    <property type="protein sequence ID" value="OTA22491.1"/>
    <property type="molecule type" value="Genomic_DNA"/>
</dbReference>
<dbReference type="GO" id="GO:0005634">
    <property type="term" value="C:nucleus"/>
    <property type="evidence" value="ECO:0007669"/>
    <property type="project" value="TreeGrafter"/>
</dbReference>
<evidence type="ECO:0000256" key="2">
    <source>
        <dbReference type="ARBA" id="ARBA00022679"/>
    </source>
</evidence>
<dbReference type="GO" id="GO:0017136">
    <property type="term" value="F:histone deacetylase activity, NAD-dependent"/>
    <property type="evidence" value="ECO:0007669"/>
    <property type="project" value="TreeGrafter"/>
</dbReference>
<evidence type="ECO:0000256" key="4">
    <source>
        <dbReference type="PROSITE-ProRule" id="PRU00236"/>
    </source>
</evidence>
<evidence type="ECO:0000256" key="3">
    <source>
        <dbReference type="ARBA" id="ARBA00023027"/>
    </source>
</evidence>
<evidence type="ECO:0000259" key="6">
    <source>
        <dbReference type="PROSITE" id="PS50305"/>
    </source>
</evidence>
<dbReference type="InterPro" id="IPR026591">
    <property type="entry name" value="Sirtuin_cat_small_dom_sf"/>
</dbReference>
<comment type="caution">
    <text evidence="4">Lacks conserved residue(s) required for the propagation of feature annotation.</text>
</comment>
<evidence type="ECO:0000256" key="1">
    <source>
        <dbReference type="ARBA" id="ARBA00006924"/>
    </source>
</evidence>
<dbReference type="SUPFAM" id="SSF52467">
    <property type="entry name" value="DHS-like NAD/FAD-binding domain"/>
    <property type="match status" value="1"/>
</dbReference>
<gene>
    <name evidence="7" type="ORF">BTJ68_14724</name>
</gene>
<dbReference type="PANTHER" id="PTHR11085:SF10">
    <property type="entry name" value="NAD-DEPENDENT PROTEIN DEACYLASE SIRTUIN-5, MITOCHONDRIAL-RELATED"/>
    <property type="match status" value="1"/>
</dbReference>
<dbReference type="InterPro" id="IPR029035">
    <property type="entry name" value="DHS-like_NAD/FAD-binding_dom"/>
</dbReference>
<comment type="similarity">
    <text evidence="1">Belongs to the sirtuin family. Class I subfamily.</text>
</comment>
<organism evidence="7 8">
    <name type="scientific">Hortaea werneckii EXF-2000</name>
    <dbReference type="NCBI Taxonomy" id="1157616"/>
    <lineage>
        <taxon>Eukaryota</taxon>
        <taxon>Fungi</taxon>
        <taxon>Dikarya</taxon>
        <taxon>Ascomycota</taxon>
        <taxon>Pezizomycotina</taxon>
        <taxon>Dothideomycetes</taxon>
        <taxon>Dothideomycetidae</taxon>
        <taxon>Mycosphaerellales</taxon>
        <taxon>Teratosphaeriaceae</taxon>
        <taxon>Hortaea</taxon>
    </lineage>
</organism>
<dbReference type="InterPro" id="IPR003000">
    <property type="entry name" value="Sirtuin"/>
</dbReference>
<dbReference type="OrthoDB" id="424302at2759"/>
<sequence>MPQQPRSPTPLDEQDVKSFHEHLSKSKRVLALLGAGLSASSGLPTFRGAGGLWRTHNSTDLATPGAFRENPGLVWQFYSYRRHMALQAQPNAAHYALAELARKMPGFQALSQNVDGLSQRADHPSKQLQLLHGTLFEVRCADRAGCGTRAPHNQHRPPLHQPSSNGGTELDISNINTPLPIPPPSQLPTVLHATTTSYAQVSSGSGKACPSTSSRPSKTT</sequence>
<keyword evidence="8" id="KW-1185">Reference proteome</keyword>
<dbReference type="AlphaFoldDB" id="A0A1Z5SP36"/>
<dbReference type="Gene3D" id="3.30.1600.10">
    <property type="entry name" value="SIR2/SIRT2 'Small Domain"/>
    <property type="match status" value="1"/>
</dbReference>
<feature type="compositionally biased region" description="Polar residues" evidence="5">
    <location>
        <begin position="192"/>
        <end position="220"/>
    </location>
</feature>
<keyword evidence="2" id="KW-0808">Transferase</keyword>
<feature type="domain" description="Deacetylase sirtuin-type" evidence="6">
    <location>
        <begin position="9"/>
        <end position="220"/>
    </location>
</feature>
<dbReference type="InterPro" id="IPR026590">
    <property type="entry name" value="Ssirtuin_cat_dom"/>
</dbReference>
<evidence type="ECO:0000313" key="7">
    <source>
        <dbReference type="EMBL" id="OTA22491.1"/>
    </source>
</evidence>
<dbReference type="InParanoid" id="A0A1Z5SP36"/>
<protein>
    <recommendedName>
        <fullName evidence="6">Deacetylase sirtuin-type domain-containing protein</fullName>
    </recommendedName>
</protein>
<dbReference type="PANTHER" id="PTHR11085">
    <property type="entry name" value="NAD-DEPENDENT PROTEIN DEACYLASE SIRTUIN-5, MITOCHONDRIAL-RELATED"/>
    <property type="match status" value="1"/>
</dbReference>
<dbReference type="Pfam" id="PF02146">
    <property type="entry name" value="SIR2"/>
    <property type="match status" value="1"/>
</dbReference>